<dbReference type="RefSeq" id="WP_191305361.1">
    <property type="nucleotide sequence ID" value="NZ_BNAR01000026.1"/>
</dbReference>
<evidence type="ECO:0000313" key="1">
    <source>
        <dbReference type="EMBL" id="GHH61511.1"/>
    </source>
</evidence>
<dbReference type="EMBL" id="BNAR01000026">
    <property type="protein sequence ID" value="GHH61511.1"/>
    <property type="molecule type" value="Genomic_DNA"/>
</dbReference>
<reference evidence="2" key="1">
    <citation type="journal article" date="2019" name="Int. J. Syst. Evol. Microbiol.">
        <title>The Global Catalogue of Microorganisms (GCM) 10K type strain sequencing project: providing services to taxonomists for standard genome sequencing and annotation.</title>
        <authorList>
            <consortium name="The Broad Institute Genomics Platform"/>
            <consortium name="The Broad Institute Genome Sequencing Center for Infectious Disease"/>
            <person name="Wu L."/>
            <person name="Ma J."/>
        </authorList>
    </citation>
    <scope>NUCLEOTIDE SEQUENCE [LARGE SCALE GENOMIC DNA]</scope>
    <source>
        <strain evidence="2">CGMCC 4.7367</strain>
    </source>
</reference>
<dbReference type="Proteomes" id="UP000605568">
    <property type="component" value="Unassembled WGS sequence"/>
</dbReference>
<name>A0ABQ3MV86_9PSEU</name>
<organism evidence="1 2">
    <name type="scientific">Lentzea cavernae</name>
    <dbReference type="NCBI Taxonomy" id="2020703"/>
    <lineage>
        <taxon>Bacteria</taxon>
        <taxon>Bacillati</taxon>
        <taxon>Actinomycetota</taxon>
        <taxon>Actinomycetes</taxon>
        <taxon>Pseudonocardiales</taxon>
        <taxon>Pseudonocardiaceae</taxon>
        <taxon>Lentzea</taxon>
    </lineage>
</organism>
<evidence type="ECO:0008006" key="3">
    <source>
        <dbReference type="Google" id="ProtNLM"/>
    </source>
</evidence>
<comment type="caution">
    <text evidence="1">The sequence shown here is derived from an EMBL/GenBank/DDBJ whole genome shotgun (WGS) entry which is preliminary data.</text>
</comment>
<protein>
    <recommendedName>
        <fullName evidence="3">Restriction endonuclease</fullName>
    </recommendedName>
</protein>
<evidence type="ECO:0000313" key="2">
    <source>
        <dbReference type="Proteomes" id="UP000605568"/>
    </source>
</evidence>
<gene>
    <name evidence="1" type="ORF">GCM10017774_87790</name>
</gene>
<keyword evidence="2" id="KW-1185">Reference proteome</keyword>
<proteinExistence type="predicted"/>
<accession>A0ABQ3MV86</accession>
<sequence>MADYLFTEYWREHRPLRGLLNDWARLAYDRAHGLRRDAFAEPDDAQLLEQLLDDWLRQAKLLGRESSPTAYPEPGQVYRRGENHEYVMHWRWGFKFPLSGNLELLQAWPANTDVVPSSDNIHSMPAPQVVWQLVPGGALALLDVPGVDDPAGVNPPTERLLAATRTLDSIVTATNEEVRKFDEKMRIELSEIIASRRTRLTNIEKNTQATIELLQKECPPLQVEIISASQPVAPILSTQHSKIDLPVAVTRKTFLDLINVTQRWIYAAQRYPSTFTKMEEEEVTSVLVSVLNLAFDTAQREAFVGNGKTDIYVEAERGDRTRAAYVGEAKYWEGPKAVESHLRQVLGYAPTHIREVMFLYYVRAKNIDAIQSKATIAISECAELFIEWTTTGKGARMKHPSFEHDIQVSILYAHFPQRV</sequence>